<protein>
    <recommendedName>
        <fullName evidence="2">DUF2344 domain-containing protein</fullName>
    </recommendedName>
</protein>
<dbReference type="AlphaFoldDB" id="A0A2M8P156"/>
<feature type="region of interest" description="Disordered" evidence="1">
    <location>
        <begin position="219"/>
        <end position="238"/>
    </location>
</feature>
<sequence>MSDRPEAPQPVQRLRITFAKRGALKFIGHLDLAKTWERILRRAQLALAYTQGFNARPRMQLASPLPLGLTSECELLDIWLERPEPLEGLPERLMAVSPPDLPVLKVEEVPLRAPALQTVVESAVFRITPRPDSAPEAVAGMAERVAALMAQPQLLRTRRDKAYDLKPLIRSLEIGADGALYADLYSTSSGTGRPDELLEALGYQVADFDIQRVAIRLSETPLSSAPTEDELPQPEESE</sequence>
<accession>A0A2M8P156</accession>
<dbReference type="Pfam" id="PF10105">
    <property type="entry name" value="DUF2344"/>
    <property type="match status" value="1"/>
</dbReference>
<dbReference type="NCBIfam" id="TIGR03936">
    <property type="entry name" value="sam_1_link_chp"/>
    <property type="match status" value="1"/>
</dbReference>
<proteinExistence type="predicted"/>
<organism evidence="3 4">
    <name type="scientific">Candidatus Thermofonsia Clade 1 bacterium</name>
    <dbReference type="NCBI Taxonomy" id="2364210"/>
    <lineage>
        <taxon>Bacteria</taxon>
        <taxon>Bacillati</taxon>
        <taxon>Chloroflexota</taxon>
        <taxon>Candidatus Thermofontia</taxon>
        <taxon>Candidatus Thermofonsia Clade 1</taxon>
    </lineage>
</organism>
<evidence type="ECO:0000313" key="3">
    <source>
        <dbReference type="EMBL" id="PJF31266.1"/>
    </source>
</evidence>
<dbReference type="InterPro" id="IPR018768">
    <property type="entry name" value="DUF2344"/>
</dbReference>
<evidence type="ECO:0000259" key="2">
    <source>
        <dbReference type="Pfam" id="PF10105"/>
    </source>
</evidence>
<comment type="caution">
    <text evidence="3">The sequence shown here is derived from an EMBL/GenBank/DDBJ whole genome shotgun (WGS) entry which is preliminary data.</text>
</comment>
<reference evidence="3 4" key="1">
    <citation type="submission" date="2017-11" db="EMBL/GenBank/DDBJ databases">
        <title>Evolution of Phototrophy in the Chloroflexi Phylum Driven by Horizontal Gene Transfer.</title>
        <authorList>
            <person name="Ward L.M."/>
            <person name="Hemp J."/>
            <person name="Shih P.M."/>
            <person name="Mcglynn S.E."/>
            <person name="Fischer W."/>
        </authorList>
    </citation>
    <scope>NUCLEOTIDE SEQUENCE [LARGE SCALE GENOMIC DNA]</scope>
    <source>
        <strain evidence="3">CP2_2F</strain>
    </source>
</reference>
<feature type="compositionally biased region" description="Acidic residues" evidence="1">
    <location>
        <begin position="227"/>
        <end position="238"/>
    </location>
</feature>
<dbReference type="Proteomes" id="UP000228921">
    <property type="component" value="Unassembled WGS sequence"/>
</dbReference>
<evidence type="ECO:0000313" key="4">
    <source>
        <dbReference type="Proteomes" id="UP000228921"/>
    </source>
</evidence>
<gene>
    <name evidence="3" type="ORF">CUN51_05215</name>
</gene>
<dbReference type="EMBL" id="PGTK01000004">
    <property type="protein sequence ID" value="PJF31266.1"/>
    <property type="molecule type" value="Genomic_DNA"/>
</dbReference>
<name>A0A2M8P156_9CHLR</name>
<evidence type="ECO:0000256" key="1">
    <source>
        <dbReference type="SAM" id="MobiDB-lite"/>
    </source>
</evidence>
<feature type="domain" description="DUF2344" evidence="2">
    <location>
        <begin position="13"/>
        <end position="191"/>
    </location>
</feature>